<organism evidence="6 7">
    <name type="scientific">Rothia terrae</name>
    <dbReference type="NCBI Taxonomy" id="396015"/>
    <lineage>
        <taxon>Bacteria</taxon>
        <taxon>Bacillati</taxon>
        <taxon>Actinomycetota</taxon>
        <taxon>Actinomycetes</taxon>
        <taxon>Micrococcales</taxon>
        <taxon>Micrococcaceae</taxon>
        <taxon>Rothia</taxon>
    </lineage>
</organism>
<keyword evidence="4" id="KW-0460">Magnesium</keyword>
<keyword evidence="1" id="KW-0540">Nuclease</keyword>
<dbReference type="Pfam" id="PF13470">
    <property type="entry name" value="PIN_3"/>
    <property type="match status" value="1"/>
</dbReference>
<evidence type="ECO:0000256" key="3">
    <source>
        <dbReference type="ARBA" id="ARBA00022801"/>
    </source>
</evidence>
<dbReference type="KEGG" id="rter:IDM49_00670"/>
<keyword evidence="7" id="KW-1185">Reference proteome</keyword>
<dbReference type="GeneID" id="96622734"/>
<evidence type="ECO:0000256" key="1">
    <source>
        <dbReference type="ARBA" id="ARBA00022722"/>
    </source>
</evidence>
<dbReference type="AlphaFoldDB" id="A0A7H2BDW4"/>
<dbReference type="RefSeq" id="WP_190724665.1">
    <property type="nucleotide sequence ID" value="NZ_CP061539.1"/>
</dbReference>
<dbReference type="GO" id="GO:0016787">
    <property type="term" value="F:hydrolase activity"/>
    <property type="evidence" value="ECO:0007669"/>
    <property type="project" value="UniProtKB-KW"/>
</dbReference>
<dbReference type="InterPro" id="IPR029060">
    <property type="entry name" value="PIN-like_dom_sf"/>
</dbReference>
<proteinExistence type="predicted"/>
<evidence type="ECO:0000259" key="5">
    <source>
        <dbReference type="Pfam" id="PF13470"/>
    </source>
</evidence>
<keyword evidence="2" id="KW-0479">Metal-binding</keyword>
<accession>A0A7H2BDW4</accession>
<reference evidence="6 7" key="1">
    <citation type="submission" date="2020-09" db="EMBL/GenBank/DDBJ databases">
        <title>Investigation of environmental microbes.</title>
        <authorList>
            <person name="Ou Y."/>
            <person name="Kang Q."/>
        </authorList>
    </citation>
    <scope>NUCLEOTIDE SEQUENCE [LARGE SCALE GENOMIC DNA]</scope>
    <source>
        <strain evidence="6 7">KJZ-14</strain>
    </source>
</reference>
<dbReference type="GO" id="GO:0004518">
    <property type="term" value="F:nuclease activity"/>
    <property type="evidence" value="ECO:0007669"/>
    <property type="project" value="UniProtKB-KW"/>
</dbReference>
<dbReference type="EMBL" id="CP061539">
    <property type="protein sequence ID" value="QNV37860.1"/>
    <property type="molecule type" value="Genomic_DNA"/>
</dbReference>
<evidence type="ECO:0000313" key="6">
    <source>
        <dbReference type="EMBL" id="QNV37860.1"/>
    </source>
</evidence>
<dbReference type="CDD" id="cd09854">
    <property type="entry name" value="PIN_VapC-like"/>
    <property type="match status" value="1"/>
</dbReference>
<gene>
    <name evidence="6" type="ORF">IDM49_00670</name>
</gene>
<sequence>MSLDVYTVFLDANILHSKTLRDWILLLSLETENEFFRVYTSQGVIDEYSYHWRKQHPASTDEARRVVVKQIRECIFEVVEGFPVEPVAGYPDEHDLHVHAAAEFSGVDALITNDKKLINFGCSHTGEDLLSYETLSADDFLMQLVEFLPTTVPFEKVYLSQEKYALKRKRDANLCESLRLAGAPQFAEFIHSKVYLRLV</sequence>
<evidence type="ECO:0000313" key="7">
    <source>
        <dbReference type="Proteomes" id="UP000516404"/>
    </source>
</evidence>
<protein>
    <submittedName>
        <fullName evidence="6">PIN domain-containing protein</fullName>
    </submittedName>
</protein>
<keyword evidence="3" id="KW-0378">Hydrolase</keyword>
<name>A0A7H2BDW4_9MICC</name>
<feature type="domain" description="PIN" evidence="5">
    <location>
        <begin position="8"/>
        <end position="116"/>
    </location>
</feature>
<dbReference type="SUPFAM" id="SSF88723">
    <property type="entry name" value="PIN domain-like"/>
    <property type="match status" value="1"/>
</dbReference>
<evidence type="ECO:0000256" key="2">
    <source>
        <dbReference type="ARBA" id="ARBA00022723"/>
    </source>
</evidence>
<dbReference type="Proteomes" id="UP000516404">
    <property type="component" value="Chromosome"/>
</dbReference>
<dbReference type="InterPro" id="IPR002716">
    <property type="entry name" value="PIN_dom"/>
</dbReference>
<evidence type="ECO:0000256" key="4">
    <source>
        <dbReference type="ARBA" id="ARBA00022842"/>
    </source>
</evidence>
<dbReference type="GO" id="GO:0046872">
    <property type="term" value="F:metal ion binding"/>
    <property type="evidence" value="ECO:0007669"/>
    <property type="project" value="UniProtKB-KW"/>
</dbReference>